<dbReference type="Gene3D" id="3.30.420.300">
    <property type="entry name" value="2-keto-3-deoxy-galactonokinase, substrate binding domain"/>
    <property type="match status" value="1"/>
</dbReference>
<sequence length="299" mass="31521">MSRLLACDWGSTNLRAWVLDAGGAILAHRSFPLGVQKLEPGEAARRFADEVRPALEAQDLPALLCGAVGSNIGWITVPYVDCPADLTQVAAGLVQADDKVWIAPGLRCDGLDGACDVLRGEETLALGWLAADPARAKGRWLICQPGTHGKWLVAEDGRITRFLSAFTGELYAVLSAHSILRSSGQGRDLAVFDEGLTAAGDGDALLNRLYTARARVAGRGADQESTADYLSGLLIGAEVAATPALLGLADAPVQLVGDAGLCERYERALVRRGVTVHRHEGEPAVRAGLLALAKMRGLL</sequence>
<organism evidence="1 2">
    <name type="scientific">Phenylobacterium conjunctum</name>
    <dbReference type="NCBI Taxonomy" id="1298959"/>
    <lineage>
        <taxon>Bacteria</taxon>
        <taxon>Pseudomonadati</taxon>
        <taxon>Pseudomonadota</taxon>
        <taxon>Alphaproteobacteria</taxon>
        <taxon>Caulobacterales</taxon>
        <taxon>Caulobacteraceae</taxon>
        <taxon>Phenylobacterium</taxon>
    </lineage>
</organism>
<evidence type="ECO:0000313" key="1">
    <source>
        <dbReference type="EMBL" id="MFD1192061.1"/>
    </source>
</evidence>
<reference evidence="2" key="1">
    <citation type="journal article" date="2019" name="Int. J. Syst. Evol. Microbiol.">
        <title>The Global Catalogue of Microorganisms (GCM) 10K type strain sequencing project: providing services to taxonomists for standard genome sequencing and annotation.</title>
        <authorList>
            <consortium name="The Broad Institute Genomics Platform"/>
            <consortium name="The Broad Institute Genome Sequencing Center for Infectious Disease"/>
            <person name="Wu L."/>
            <person name="Ma J."/>
        </authorList>
    </citation>
    <scope>NUCLEOTIDE SEQUENCE [LARGE SCALE GENOMIC DNA]</scope>
    <source>
        <strain evidence="2">CCUG 55074</strain>
    </source>
</reference>
<name>A0ABW3T6S5_9CAUL</name>
<dbReference type="EMBL" id="JBHTLQ010000042">
    <property type="protein sequence ID" value="MFD1192061.1"/>
    <property type="molecule type" value="Genomic_DNA"/>
</dbReference>
<protein>
    <submittedName>
        <fullName evidence="1">2-dehydro-3-deoxygalactonokinase</fullName>
    </submittedName>
</protein>
<evidence type="ECO:0000313" key="2">
    <source>
        <dbReference type="Proteomes" id="UP001597216"/>
    </source>
</evidence>
<dbReference type="InterPro" id="IPR007729">
    <property type="entry name" value="DGOK"/>
</dbReference>
<dbReference type="Gene3D" id="3.30.420.310">
    <property type="entry name" value="2-keto-3-deoxy-galactonokinase, C-terminal domain"/>
    <property type="match status" value="1"/>
</dbReference>
<keyword evidence="2" id="KW-1185">Reference proteome</keyword>
<dbReference type="Proteomes" id="UP001597216">
    <property type="component" value="Unassembled WGS sequence"/>
</dbReference>
<dbReference type="InterPro" id="IPR042258">
    <property type="entry name" value="DGOK_N"/>
</dbReference>
<gene>
    <name evidence="1" type="ORF">ACFQ27_15845</name>
</gene>
<proteinExistence type="predicted"/>
<dbReference type="RefSeq" id="WP_377354289.1">
    <property type="nucleotide sequence ID" value="NZ_JBHTLQ010000042.1"/>
</dbReference>
<dbReference type="InterPro" id="IPR042257">
    <property type="entry name" value="DGOK_C"/>
</dbReference>
<comment type="caution">
    <text evidence="1">The sequence shown here is derived from an EMBL/GenBank/DDBJ whole genome shotgun (WGS) entry which is preliminary data.</text>
</comment>
<dbReference type="Pfam" id="PF05035">
    <property type="entry name" value="DGOK"/>
    <property type="match status" value="1"/>
</dbReference>
<dbReference type="InterPro" id="IPR043129">
    <property type="entry name" value="ATPase_NBD"/>
</dbReference>
<dbReference type="SUPFAM" id="SSF53067">
    <property type="entry name" value="Actin-like ATPase domain"/>
    <property type="match status" value="1"/>
</dbReference>
<accession>A0ABW3T6S5</accession>